<dbReference type="InterPro" id="IPR029060">
    <property type="entry name" value="PIN-like_dom_sf"/>
</dbReference>
<dbReference type="InterPro" id="IPR002716">
    <property type="entry name" value="PIN_dom"/>
</dbReference>
<comment type="caution">
    <text evidence="2">The sequence shown here is derived from an EMBL/GenBank/DDBJ whole genome shotgun (WGS) entry which is preliminary data.</text>
</comment>
<dbReference type="RefSeq" id="WP_167920999.1">
    <property type="nucleotide sequence ID" value="NZ_JAATIT010000002.1"/>
</dbReference>
<sequence length="146" mass="16311">MKGDAFVLDTNVLISAALSAESAPAKVTLWVIAHARLIFAEPTFDEFRTRLWRPKFDRYLTIERRNQILHDFSAIAEWVEIQEVSPPVRSRDPDDDMFVAAAIAGSARWLVSGDKDLLDMTAPKGVTILSPAAMWELISKPARSLS</sequence>
<dbReference type="Proteomes" id="UP000535078">
    <property type="component" value="Unassembled WGS sequence"/>
</dbReference>
<dbReference type="InterPro" id="IPR002850">
    <property type="entry name" value="PIN_toxin-like"/>
</dbReference>
<dbReference type="AlphaFoldDB" id="A0A7X5XQP1"/>
<dbReference type="PANTHER" id="PTHR34610:SF3">
    <property type="entry name" value="SSL7007 PROTEIN"/>
    <property type="match status" value="1"/>
</dbReference>
<gene>
    <name evidence="2" type="ORF">GGR90_001689</name>
</gene>
<dbReference type="PANTHER" id="PTHR34610">
    <property type="entry name" value="SSL7007 PROTEIN"/>
    <property type="match status" value="1"/>
</dbReference>
<dbReference type="EMBL" id="JAATIT010000002">
    <property type="protein sequence ID" value="NJB89514.1"/>
    <property type="molecule type" value="Genomic_DNA"/>
</dbReference>
<keyword evidence="3" id="KW-1185">Reference proteome</keyword>
<feature type="domain" description="PIN" evidence="1">
    <location>
        <begin position="6"/>
        <end position="116"/>
    </location>
</feature>
<proteinExistence type="predicted"/>
<dbReference type="NCBIfam" id="TIGR00305">
    <property type="entry name" value="putative toxin-antitoxin system toxin component, PIN family"/>
    <property type="match status" value="1"/>
</dbReference>
<reference evidence="2 3" key="1">
    <citation type="submission" date="2020-03" db="EMBL/GenBank/DDBJ databases">
        <title>Genomic Encyclopedia of Type Strains, Phase IV (KMG-IV): sequencing the most valuable type-strain genomes for metagenomic binning, comparative biology and taxonomic classification.</title>
        <authorList>
            <person name="Goeker M."/>
        </authorList>
    </citation>
    <scope>NUCLEOTIDE SEQUENCE [LARGE SCALE GENOMIC DNA]</scope>
    <source>
        <strain evidence="2 3">DSM 25229</strain>
    </source>
</reference>
<dbReference type="Pfam" id="PF13470">
    <property type="entry name" value="PIN_3"/>
    <property type="match status" value="1"/>
</dbReference>
<protein>
    <submittedName>
        <fullName evidence="2">Putative PIN family toxin of toxin-antitoxin system</fullName>
    </submittedName>
</protein>
<accession>A0A7X5XQP1</accession>
<evidence type="ECO:0000259" key="1">
    <source>
        <dbReference type="Pfam" id="PF13470"/>
    </source>
</evidence>
<evidence type="ECO:0000313" key="3">
    <source>
        <dbReference type="Proteomes" id="UP000535078"/>
    </source>
</evidence>
<evidence type="ECO:0000313" key="2">
    <source>
        <dbReference type="EMBL" id="NJB89514.1"/>
    </source>
</evidence>
<dbReference type="SUPFAM" id="SSF88723">
    <property type="entry name" value="PIN domain-like"/>
    <property type="match status" value="1"/>
</dbReference>
<name>A0A7X5XQP1_9SPHN</name>
<organism evidence="2 3">
    <name type="scientific">Sphingopyxis italica</name>
    <dbReference type="NCBI Taxonomy" id="1129133"/>
    <lineage>
        <taxon>Bacteria</taxon>
        <taxon>Pseudomonadati</taxon>
        <taxon>Pseudomonadota</taxon>
        <taxon>Alphaproteobacteria</taxon>
        <taxon>Sphingomonadales</taxon>
        <taxon>Sphingomonadaceae</taxon>
        <taxon>Sphingopyxis</taxon>
    </lineage>
</organism>